<gene>
    <name evidence="2" type="ORF">BO94DRAFT_530123</name>
</gene>
<dbReference type="STRING" id="1450535.A0A317XFV1"/>
<reference evidence="2 3" key="1">
    <citation type="submission" date="2016-12" db="EMBL/GenBank/DDBJ databases">
        <title>The genomes of Aspergillus section Nigri reveals drivers in fungal speciation.</title>
        <authorList>
            <consortium name="DOE Joint Genome Institute"/>
            <person name="Vesth T.C."/>
            <person name="Nybo J."/>
            <person name="Theobald S."/>
            <person name="Brandl J."/>
            <person name="Frisvad J.C."/>
            <person name="Nielsen K.F."/>
            <person name="Lyhne E.K."/>
            <person name="Kogle M.E."/>
            <person name="Kuo A."/>
            <person name="Riley R."/>
            <person name="Clum A."/>
            <person name="Nolan M."/>
            <person name="Lipzen A."/>
            <person name="Salamov A."/>
            <person name="Henrissat B."/>
            <person name="Wiebenga A."/>
            <person name="De Vries R.P."/>
            <person name="Grigoriev I.V."/>
            <person name="Mortensen U.H."/>
            <person name="Andersen M.R."/>
            <person name="Baker S.E."/>
        </authorList>
    </citation>
    <scope>NUCLEOTIDE SEQUENCE [LARGE SCALE GENOMIC DNA]</scope>
    <source>
        <strain evidence="2 3">CBS 115572</strain>
    </source>
</reference>
<feature type="region of interest" description="Disordered" evidence="1">
    <location>
        <begin position="295"/>
        <end position="321"/>
    </location>
</feature>
<evidence type="ECO:0000313" key="2">
    <source>
        <dbReference type="EMBL" id="PWY96762.1"/>
    </source>
</evidence>
<dbReference type="PANTHER" id="PTHR37015">
    <property type="entry name" value="REVERSE TRANSCRIPTASE DOMAIN-CONTAINING PROTEIN"/>
    <property type="match status" value="1"/>
</dbReference>
<sequence>MTRQSHQPNFRSSRLSSSIDFNAQSRKLDLADLYSRLLTEWVDPTAPSQEGPDVAIDDDYLVVDERQKQRLQQLCDPFDASVFEPLETSESQIRTFLDQLFPDEESMNALNELRKQVTDDTLTFWREEEPFSPGAVANCVRGLLNADLLSEQKRAIMKSFLKTPVALTEIADVLNMRYGDLENWAWHAREEGIPVVPRQQANGKYRIWMDEDLLQLIFLQYIGTRLCNRLKELLTGFIELESVWNWRPEAQPTARDHFRRIYYVPSDIPRTTVERTRKEDYLQKYFLSQLPTSETTLSEKGNSYDDHDEDTGSRPAGSRPDNFRQLLLRKIATEALLHRHMHGAAAVVQSDMKWYATCLPHSTIIAVMKYIWFPQEWIDFYHRYLEAPLNMDSSCEGREPVGPRIRKRGIPFSHASEKLLGELILFFMDLAVNRNTGMLLYRLHDDLWLCGEPAQCVQAWEVMNEFAQVTRLEFNHSKTGSAYLAKSRDPKIAARLPKGAVTFGFLKLDADTETWVIDEGPVDAHVQQLRQQLERCDSVISWVRTWNSCIGRFFKNTFGQPAYCFGEPHVRAILTTYRKIQETIFGNPETGGTSIPEHLRTMITSRFGAINIPDAFFFFPEELGGLGLRNPFVSVFLVQNIMSDPPRKRTEQFLAEERISYAERKKEFEGLNDKKRRQTLKICIAERDFNPPLVTEREISTFMSFEEFVQFRESRSGRLQQLYERLMQVPRLQGICPTREIRSAIGENLTYEQIDDLDEEEWWNLQLYAGEVMDSLGGINLVDKKFLPVGVLGMVKEKKVKWQMVL</sequence>
<evidence type="ECO:0000256" key="1">
    <source>
        <dbReference type="SAM" id="MobiDB-lite"/>
    </source>
</evidence>
<dbReference type="EMBL" id="MSFK01000001">
    <property type="protein sequence ID" value="PWY96762.1"/>
    <property type="molecule type" value="Genomic_DNA"/>
</dbReference>
<evidence type="ECO:0000313" key="3">
    <source>
        <dbReference type="Proteomes" id="UP000246702"/>
    </source>
</evidence>
<organism evidence="2 3">
    <name type="scientific">Aspergillus sclerotioniger CBS 115572</name>
    <dbReference type="NCBI Taxonomy" id="1450535"/>
    <lineage>
        <taxon>Eukaryota</taxon>
        <taxon>Fungi</taxon>
        <taxon>Dikarya</taxon>
        <taxon>Ascomycota</taxon>
        <taxon>Pezizomycotina</taxon>
        <taxon>Eurotiomycetes</taxon>
        <taxon>Eurotiomycetidae</taxon>
        <taxon>Eurotiales</taxon>
        <taxon>Aspergillaceae</taxon>
        <taxon>Aspergillus</taxon>
        <taxon>Aspergillus subgen. Circumdati</taxon>
    </lineage>
</organism>
<dbReference type="RefSeq" id="XP_025473523.1">
    <property type="nucleotide sequence ID" value="XM_025610614.1"/>
</dbReference>
<dbReference type="AlphaFoldDB" id="A0A317XFV1"/>
<evidence type="ECO:0008006" key="4">
    <source>
        <dbReference type="Google" id="ProtNLM"/>
    </source>
</evidence>
<name>A0A317XFV1_9EURO</name>
<keyword evidence="3" id="KW-1185">Reference proteome</keyword>
<proteinExistence type="predicted"/>
<dbReference type="Proteomes" id="UP000246702">
    <property type="component" value="Unassembled WGS sequence"/>
</dbReference>
<comment type="caution">
    <text evidence="2">The sequence shown here is derived from an EMBL/GenBank/DDBJ whole genome shotgun (WGS) entry which is preliminary data.</text>
</comment>
<dbReference type="PANTHER" id="PTHR37015:SF1">
    <property type="entry name" value="REVERSE TRANSCRIPTASE DOMAIN-CONTAINING PROTEIN"/>
    <property type="match status" value="1"/>
</dbReference>
<protein>
    <recommendedName>
        <fullName evidence="4">Reverse transcriptase domain-containing protein</fullName>
    </recommendedName>
</protein>
<dbReference type="GeneID" id="37112757"/>
<dbReference type="OrthoDB" id="74545at2759"/>
<accession>A0A317XFV1</accession>